<dbReference type="EMBL" id="AP015042">
    <property type="protein sequence ID" value="BAT97127.1"/>
    <property type="molecule type" value="Genomic_DNA"/>
</dbReference>
<feature type="non-terminal residue" evidence="1">
    <location>
        <position position="1"/>
    </location>
</feature>
<sequence>NKRKYYILGFWRVFLHGFQKICKMIFQNPFVVPYQPFNVESLTLIMLHNQSSNLIDRLSITIKRNFLKTCLKACI</sequence>
<evidence type="ECO:0000313" key="2">
    <source>
        <dbReference type="Proteomes" id="UP000291084"/>
    </source>
</evidence>
<organism evidence="1 2">
    <name type="scientific">Vigna angularis var. angularis</name>
    <dbReference type="NCBI Taxonomy" id="157739"/>
    <lineage>
        <taxon>Eukaryota</taxon>
        <taxon>Viridiplantae</taxon>
        <taxon>Streptophyta</taxon>
        <taxon>Embryophyta</taxon>
        <taxon>Tracheophyta</taxon>
        <taxon>Spermatophyta</taxon>
        <taxon>Magnoliopsida</taxon>
        <taxon>eudicotyledons</taxon>
        <taxon>Gunneridae</taxon>
        <taxon>Pentapetalae</taxon>
        <taxon>rosids</taxon>
        <taxon>fabids</taxon>
        <taxon>Fabales</taxon>
        <taxon>Fabaceae</taxon>
        <taxon>Papilionoideae</taxon>
        <taxon>50 kb inversion clade</taxon>
        <taxon>NPAAA clade</taxon>
        <taxon>indigoferoid/millettioid clade</taxon>
        <taxon>Phaseoleae</taxon>
        <taxon>Vigna</taxon>
    </lineage>
</organism>
<dbReference type="Proteomes" id="UP000291084">
    <property type="component" value="Chromosome 9"/>
</dbReference>
<name>A0A0S3SW42_PHAAN</name>
<gene>
    <name evidence="1" type="primary">Vigan.09G048600</name>
    <name evidence="1" type="ORF">VIGAN_09048600</name>
</gene>
<reference evidence="1 2" key="1">
    <citation type="journal article" date="2015" name="Sci. Rep.">
        <title>The power of single molecule real-time sequencing technology in the de novo assembly of a eukaryotic genome.</title>
        <authorList>
            <person name="Sakai H."/>
            <person name="Naito K."/>
            <person name="Ogiso-Tanaka E."/>
            <person name="Takahashi Y."/>
            <person name="Iseki K."/>
            <person name="Muto C."/>
            <person name="Satou K."/>
            <person name="Teruya K."/>
            <person name="Shiroma A."/>
            <person name="Shimoji M."/>
            <person name="Hirano T."/>
            <person name="Itoh T."/>
            <person name="Kaga A."/>
            <person name="Tomooka N."/>
        </authorList>
    </citation>
    <scope>NUCLEOTIDE SEQUENCE [LARGE SCALE GENOMIC DNA]</scope>
    <source>
        <strain evidence="2">cv. Shumari</strain>
    </source>
</reference>
<protein>
    <submittedName>
        <fullName evidence="1">Uncharacterized protein</fullName>
    </submittedName>
</protein>
<proteinExistence type="predicted"/>
<evidence type="ECO:0000313" key="1">
    <source>
        <dbReference type="EMBL" id="BAT97127.1"/>
    </source>
</evidence>
<keyword evidence="2" id="KW-1185">Reference proteome</keyword>
<dbReference type="AlphaFoldDB" id="A0A0S3SW42"/>
<accession>A0A0S3SW42</accession>